<proteinExistence type="predicted"/>
<name>A0A5J4NV23_9TREM</name>
<protein>
    <recommendedName>
        <fullName evidence="3">Peptidase A2 domain-containing protein</fullName>
    </recommendedName>
</protein>
<evidence type="ECO:0000313" key="2">
    <source>
        <dbReference type="Proteomes" id="UP000324629"/>
    </source>
</evidence>
<dbReference type="PANTHER" id="PTHR47331:SF1">
    <property type="entry name" value="GAG-LIKE PROTEIN"/>
    <property type="match status" value="1"/>
</dbReference>
<organism evidence="1 2">
    <name type="scientific">Paragonimus westermani</name>
    <dbReference type="NCBI Taxonomy" id="34504"/>
    <lineage>
        <taxon>Eukaryota</taxon>
        <taxon>Metazoa</taxon>
        <taxon>Spiralia</taxon>
        <taxon>Lophotrochozoa</taxon>
        <taxon>Platyhelminthes</taxon>
        <taxon>Trematoda</taxon>
        <taxon>Digenea</taxon>
        <taxon>Plagiorchiida</taxon>
        <taxon>Troglotremata</taxon>
        <taxon>Troglotrematidae</taxon>
        <taxon>Paragonimus</taxon>
    </lineage>
</organism>
<dbReference type="Proteomes" id="UP000324629">
    <property type="component" value="Unassembled WGS sequence"/>
</dbReference>
<evidence type="ECO:0000313" key="1">
    <source>
        <dbReference type="EMBL" id="KAA3679359.1"/>
    </source>
</evidence>
<dbReference type="InterPro" id="IPR008042">
    <property type="entry name" value="Retrotrans_Pao"/>
</dbReference>
<dbReference type="Pfam" id="PF05380">
    <property type="entry name" value="Peptidase_A17"/>
    <property type="match status" value="1"/>
</dbReference>
<comment type="caution">
    <text evidence="1">The sequence shown here is derived from an EMBL/GenBank/DDBJ whole genome shotgun (WGS) entry which is preliminary data.</text>
</comment>
<keyword evidence="2" id="KW-1185">Reference proteome</keyword>
<dbReference type="AlphaFoldDB" id="A0A5J4NV23"/>
<dbReference type="PANTHER" id="PTHR47331">
    <property type="entry name" value="PHD-TYPE DOMAIN-CONTAINING PROTEIN"/>
    <property type="match status" value="1"/>
</dbReference>
<accession>A0A5J4NV23</accession>
<reference evidence="1 2" key="1">
    <citation type="journal article" date="2019" name="Gigascience">
        <title>Whole-genome sequence of the oriental lung fluke Paragonimus westermani.</title>
        <authorList>
            <person name="Oey H."/>
            <person name="Zakrzewski M."/>
            <person name="Narain K."/>
            <person name="Devi K.R."/>
            <person name="Agatsuma T."/>
            <person name="Nawaratna S."/>
            <person name="Gobert G.N."/>
            <person name="Jones M.K."/>
            <person name="Ragan M.A."/>
            <person name="McManus D.P."/>
            <person name="Krause L."/>
        </authorList>
    </citation>
    <scope>NUCLEOTIDE SEQUENCE [LARGE SCALE GENOMIC DNA]</scope>
    <source>
        <strain evidence="1 2">IND2009</strain>
    </source>
</reference>
<dbReference type="EMBL" id="QNGE01000761">
    <property type="protein sequence ID" value="KAA3679359.1"/>
    <property type="molecule type" value="Genomic_DNA"/>
</dbReference>
<sequence length="328" mass="35844">MIPIRVVGPTEGVLTYALLDSSSDTTLVSQALIGRLNFTGKPSEVRVTTITGSQVIPGRTVALEIRSLDGEDEVAVELVHSVPSLQMKPPIDAIRNEICKCPHPEGASFGKVPDKRVSILIGNGVPEAHWVLDQRPGDRKQSYAVKRLLGWILLGPLGSYERGLSAVNCLGRGPCVRTDPVAKLLLQKLCEESLGWDDPIQPNDAKTWNEWLAHVMHMNPVEVPRCITRDATDYFNGAQLHVFSDASKTGYGAAAYAPLFPKAGQPYCTPVIAKSRVTPMKTVTIPRLELNAAVLAVKIEKLVSTDLQKRNLLDRLGGCVTLHKQHFH</sequence>
<gene>
    <name evidence="1" type="ORF">DEA37_0007689</name>
</gene>
<evidence type="ECO:0008006" key="3">
    <source>
        <dbReference type="Google" id="ProtNLM"/>
    </source>
</evidence>